<dbReference type="PANTHER" id="PTHR34449">
    <property type="entry name" value="RHO TERMINATION FACTOR"/>
    <property type="match status" value="1"/>
</dbReference>
<dbReference type="OrthoDB" id="482313at2"/>
<dbReference type="SMART" id="SM00959">
    <property type="entry name" value="Rho_N"/>
    <property type="match status" value="1"/>
</dbReference>
<dbReference type="InterPro" id="IPR036361">
    <property type="entry name" value="SAP_dom_sf"/>
</dbReference>
<dbReference type="InterPro" id="IPR011112">
    <property type="entry name" value="Rho-like_N"/>
</dbReference>
<dbReference type="InterPro" id="IPR036269">
    <property type="entry name" value="Rho_N_sf"/>
</dbReference>
<feature type="domain" description="Rho termination factor-like N-terminal" evidence="1">
    <location>
        <begin position="192"/>
        <end position="232"/>
    </location>
</feature>
<reference evidence="2 3" key="1">
    <citation type="submission" date="2017-06" db="EMBL/GenBank/DDBJ databases">
        <title>Genome sequencing of cyanobaciteial culture collection at National Institute for Environmental Studies (NIES).</title>
        <authorList>
            <person name="Hirose Y."/>
            <person name="Shimura Y."/>
            <person name="Fujisawa T."/>
            <person name="Nakamura Y."/>
            <person name="Kawachi M."/>
        </authorList>
    </citation>
    <scope>NUCLEOTIDE SEQUENCE [LARGE SCALE GENOMIC DNA]</scope>
    <source>
        <strain evidence="2 3">NIES-267</strain>
    </source>
</reference>
<sequence length="232" mass="25838">MSLSNVGNLMYLYMDEINLSEGTDSPEFLIKASAKVLMEAGGRNWVPVIVKEIGENQYEVIGNADVYAIADEAGLERIWCIIADSNENIVNSTRVLTGESLPKINLSIATRDEIKAALQYLIEKPGSPLQKGVKLNIATTNIDKAPRKFWKTLDPITKLKSGIGKGRKLDALKEIFYLTPQAKSEAEENYESLKSLTVAELKKMAKNQGITGYSKKKKQELIEMLRPSTNNW</sequence>
<dbReference type="EMBL" id="AP018227">
    <property type="protein sequence ID" value="BAY85882.1"/>
    <property type="molecule type" value="Genomic_DNA"/>
</dbReference>
<gene>
    <name evidence="2" type="ORF">NIES267_53880</name>
</gene>
<accession>A0A1Z4LXC4</accession>
<evidence type="ECO:0000313" key="3">
    <source>
        <dbReference type="Proteomes" id="UP000218418"/>
    </source>
</evidence>
<evidence type="ECO:0000313" key="2">
    <source>
        <dbReference type="EMBL" id="BAY85882.1"/>
    </source>
</evidence>
<dbReference type="SUPFAM" id="SSF68912">
    <property type="entry name" value="Rho N-terminal domain-like"/>
    <property type="match status" value="1"/>
</dbReference>
<dbReference type="Gene3D" id="1.10.720.30">
    <property type="entry name" value="SAP domain"/>
    <property type="match status" value="1"/>
</dbReference>
<organism evidence="2 3">
    <name type="scientific">Calothrix parasitica NIES-267</name>
    <dbReference type="NCBI Taxonomy" id="1973488"/>
    <lineage>
        <taxon>Bacteria</taxon>
        <taxon>Bacillati</taxon>
        <taxon>Cyanobacteriota</taxon>
        <taxon>Cyanophyceae</taxon>
        <taxon>Nostocales</taxon>
        <taxon>Calotrichaceae</taxon>
        <taxon>Calothrix</taxon>
    </lineage>
</organism>
<dbReference type="PANTHER" id="PTHR34449:SF2">
    <property type="entry name" value="RHO TERMINATION FACTOR"/>
    <property type="match status" value="1"/>
</dbReference>
<protein>
    <recommendedName>
        <fullName evidence="1">Rho termination factor-like N-terminal domain-containing protein</fullName>
    </recommendedName>
</protein>
<name>A0A1Z4LXC4_9CYAN</name>
<keyword evidence="3" id="KW-1185">Reference proteome</keyword>
<dbReference type="Proteomes" id="UP000218418">
    <property type="component" value="Chromosome"/>
</dbReference>
<proteinExistence type="predicted"/>
<dbReference type="AlphaFoldDB" id="A0A1Z4LXC4"/>
<evidence type="ECO:0000259" key="1">
    <source>
        <dbReference type="SMART" id="SM00959"/>
    </source>
</evidence>
<dbReference type="Pfam" id="PF07498">
    <property type="entry name" value="Rho_N"/>
    <property type="match status" value="1"/>
</dbReference>
<dbReference type="GO" id="GO:0006353">
    <property type="term" value="P:DNA-templated transcription termination"/>
    <property type="evidence" value="ECO:0007669"/>
    <property type="project" value="InterPro"/>
</dbReference>